<dbReference type="Pfam" id="PF00246">
    <property type="entry name" value="Peptidase_M14"/>
    <property type="match status" value="1"/>
</dbReference>
<evidence type="ECO:0000313" key="15">
    <source>
        <dbReference type="Proteomes" id="UP000887540"/>
    </source>
</evidence>
<keyword evidence="6 13" id="KW-0732">Signal</keyword>
<dbReference type="PROSITE" id="PS52035">
    <property type="entry name" value="PEPTIDASE_M14"/>
    <property type="match status" value="1"/>
</dbReference>
<reference evidence="16" key="1">
    <citation type="submission" date="2022-11" db="UniProtKB">
        <authorList>
            <consortium name="WormBaseParasite"/>
        </authorList>
    </citation>
    <scope>IDENTIFICATION</scope>
</reference>
<dbReference type="CDD" id="cd03860">
    <property type="entry name" value="M14_CP_A-B_like"/>
    <property type="match status" value="1"/>
</dbReference>
<comment type="similarity">
    <text evidence="2 12">Belongs to the peptidase M14 family.</text>
</comment>
<dbReference type="Proteomes" id="UP000887540">
    <property type="component" value="Unplaced"/>
</dbReference>
<feature type="signal peptide" evidence="13">
    <location>
        <begin position="1"/>
        <end position="21"/>
    </location>
</feature>
<evidence type="ECO:0000256" key="6">
    <source>
        <dbReference type="ARBA" id="ARBA00022729"/>
    </source>
</evidence>
<name>A0A914CV61_9BILA</name>
<organism evidence="15 16">
    <name type="scientific">Acrobeloides nanus</name>
    <dbReference type="NCBI Taxonomy" id="290746"/>
    <lineage>
        <taxon>Eukaryota</taxon>
        <taxon>Metazoa</taxon>
        <taxon>Ecdysozoa</taxon>
        <taxon>Nematoda</taxon>
        <taxon>Chromadorea</taxon>
        <taxon>Rhabditida</taxon>
        <taxon>Tylenchina</taxon>
        <taxon>Cephalobomorpha</taxon>
        <taxon>Cephaloboidea</taxon>
        <taxon>Cephalobidae</taxon>
        <taxon>Acrobeloides</taxon>
    </lineage>
</organism>
<dbReference type="InterPro" id="IPR003146">
    <property type="entry name" value="M14A_act_pep"/>
</dbReference>
<keyword evidence="7" id="KW-0378">Hydrolase</keyword>
<keyword evidence="5" id="KW-0479">Metal-binding</keyword>
<dbReference type="AlphaFoldDB" id="A0A914CV61"/>
<dbReference type="Gene3D" id="3.30.70.340">
    <property type="entry name" value="Metallocarboxypeptidase-like"/>
    <property type="match status" value="1"/>
</dbReference>
<keyword evidence="10" id="KW-1015">Disulfide bond</keyword>
<keyword evidence="3" id="KW-0121">Carboxypeptidase</keyword>
<keyword evidence="4" id="KW-0645">Protease</keyword>
<dbReference type="SMART" id="SM00631">
    <property type="entry name" value="Zn_pept"/>
    <property type="match status" value="1"/>
</dbReference>
<accession>A0A914CV61</accession>
<evidence type="ECO:0000256" key="13">
    <source>
        <dbReference type="SAM" id="SignalP"/>
    </source>
</evidence>
<dbReference type="PRINTS" id="PR00765">
    <property type="entry name" value="CRBOXYPTASEA"/>
</dbReference>
<protein>
    <recommendedName>
        <fullName evidence="11">Zinc carboxypeptidase A 1</fullName>
    </recommendedName>
</protein>
<dbReference type="GO" id="GO:0005615">
    <property type="term" value="C:extracellular space"/>
    <property type="evidence" value="ECO:0007669"/>
    <property type="project" value="TreeGrafter"/>
</dbReference>
<dbReference type="SUPFAM" id="SSF54897">
    <property type="entry name" value="Protease propeptides/inhibitors"/>
    <property type="match status" value="1"/>
</dbReference>
<evidence type="ECO:0000256" key="12">
    <source>
        <dbReference type="PROSITE-ProRule" id="PRU01379"/>
    </source>
</evidence>
<feature type="chain" id="PRO_5038035664" description="Zinc carboxypeptidase A 1" evidence="13">
    <location>
        <begin position="22"/>
        <end position="431"/>
    </location>
</feature>
<evidence type="ECO:0000313" key="16">
    <source>
        <dbReference type="WBParaSite" id="ACRNAN_scaffold151.g31549.t1"/>
    </source>
</evidence>
<sequence>MTKSWRQCLIFLVFTLNECLGFEKYYDGHVVLQVIPKNSLQFEALRKLNEALGFEFDFWKHSNRVDKPADIMIPEEKLDEVQGYLKKNNLDAKTKVIDVGRLIRKEEEILESHESSSRLRSMPSFNLYDYHTYDDQMAYIKSIAQQYSYVHLESLGKSVEGRDIQYLKIGYPSNRPKNILFIDAGIHAREWIAPATAICIIDRLVTNPDYTSLLYDIDIYVVPNVNPDGYEYSRTSDRMWRKNRSGPRQGCYGVDLNRNFAFKWGYSGVSRDPCSETYAGSSALSEVEAQHLAKILDANNNTIKAYVTLHSYGEDLIYPWGYAIRTYPSDVAELKKLAHEAAEAIHAVNGTRYSVGNSADELYPASGASDDYSKSIGIKFVYTFELSPTSSDDNFYGYGFQFPKEFIQPTCEETFPGILTIAKAVQDTNSK</sequence>
<comment type="cofactor">
    <cofactor evidence="1">
        <name>Zn(2+)</name>
        <dbReference type="ChEBI" id="CHEBI:29105"/>
    </cofactor>
</comment>
<evidence type="ECO:0000256" key="9">
    <source>
        <dbReference type="ARBA" id="ARBA00023049"/>
    </source>
</evidence>
<keyword evidence="15" id="KW-1185">Reference proteome</keyword>
<evidence type="ECO:0000256" key="4">
    <source>
        <dbReference type="ARBA" id="ARBA00022670"/>
    </source>
</evidence>
<keyword evidence="9" id="KW-0482">Metalloprotease</keyword>
<evidence type="ECO:0000256" key="5">
    <source>
        <dbReference type="ARBA" id="ARBA00022723"/>
    </source>
</evidence>
<evidence type="ECO:0000256" key="1">
    <source>
        <dbReference type="ARBA" id="ARBA00001947"/>
    </source>
</evidence>
<dbReference type="Pfam" id="PF02244">
    <property type="entry name" value="Propep_M14"/>
    <property type="match status" value="1"/>
</dbReference>
<evidence type="ECO:0000256" key="8">
    <source>
        <dbReference type="ARBA" id="ARBA00022833"/>
    </source>
</evidence>
<feature type="domain" description="Peptidase M14" evidence="14">
    <location>
        <begin position="129"/>
        <end position="425"/>
    </location>
</feature>
<feature type="active site" description="Proton donor/acceptor" evidence="12">
    <location>
        <position position="385"/>
    </location>
</feature>
<dbReference type="FunFam" id="3.30.70.340:FF:000002">
    <property type="entry name" value="Carboxypeptidase A"/>
    <property type="match status" value="1"/>
</dbReference>
<dbReference type="GO" id="GO:0008270">
    <property type="term" value="F:zinc ion binding"/>
    <property type="evidence" value="ECO:0007669"/>
    <property type="project" value="InterPro"/>
</dbReference>
<dbReference type="GO" id="GO:0006508">
    <property type="term" value="P:proteolysis"/>
    <property type="evidence" value="ECO:0007669"/>
    <property type="project" value="UniProtKB-KW"/>
</dbReference>
<evidence type="ECO:0000256" key="7">
    <source>
        <dbReference type="ARBA" id="ARBA00022801"/>
    </source>
</evidence>
<keyword evidence="8" id="KW-0862">Zinc</keyword>
<evidence type="ECO:0000259" key="14">
    <source>
        <dbReference type="PROSITE" id="PS52035"/>
    </source>
</evidence>
<evidence type="ECO:0000256" key="11">
    <source>
        <dbReference type="ARBA" id="ARBA00069039"/>
    </source>
</evidence>
<dbReference type="InterPro" id="IPR000834">
    <property type="entry name" value="Peptidase_M14"/>
</dbReference>
<dbReference type="FunFam" id="3.40.630.10:FF:000001">
    <property type="entry name" value="Carboxypeptidase B"/>
    <property type="match status" value="1"/>
</dbReference>
<dbReference type="PANTHER" id="PTHR11705:SF91">
    <property type="entry name" value="FI01817P-RELATED"/>
    <property type="match status" value="1"/>
</dbReference>
<dbReference type="GO" id="GO:0004181">
    <property type="term" value="F:metallocarboxypeptidase activity"/>
    <property type="evidence" value="ECO:0007669"/>
    <property type="project" value="InterPro"/>
</dbReference>
<evidence type="ECO:0000256" key="3">
    <source>
        <dbReference type="ARBA" id="ARBA00022645"/>
    </source>
</evidence>
<dbReference type="WBParaSite" id="ACRNAN_scaffold151.g31549.t1">
    <property type="protein sequence ID" value="ACRNAN_scaffold151.g31549.t1"/>
    <property type="gene ID" value="ACRNAN_scaffold151.g31549"/>
</dbReference>
<dbReference type="PANTHER" id="PTHR11705">
    <property type="entry name" value="PROTEASE FAMILY M14 CARBOXYPEPTIDASE A,B"/>
    <property type="match status" value="1"/>
</dbReference>
<proteinExistence type="inferred from homology"/>
<evidence type="ECO:0000256" key="2">
    <source>
        <dbReference type="ARBA" id="ARBA00005988"/>
    </source>
</evidence>
<dbReference type="Gene3D" id="3.40.630.10">
    <property type="entry name" value="Zn peptidases"/>
    <property type="match status" value="1"/>
</dbReference>
<dbReference type="InterPro" id="IPR036990">
    <property type="entry name" value="M14A-like_propep"/>
</dbReference>
<evidence type="ECO:0000256" key="10">
    <source>
        <dbReference type="ARBA" id="ARBA00023157"/>
    </source>
</evidence>
<dbReference type="SUPFAM" id="SSF53187">
    <property type="entry name" value="Zn-dependent exopeptidases"/>
    <property type="match status" value="1"/>
</dbReference>